<organism evidence="5 6">
    <name type="scientific">Kineococcus radiotolerans (strain ATCC BAA-149 / DSM 14245 / SRS30216)</name>
    <dbReference type="NCBI Taxonomy" id="266940"/>
    <lineage>
        <taxon>Bacteria</taxon>
        <taxon>Bacillati</taxon>
        <taxon>Actinomycetota</taxon>
        <taxon>Actinomycetes</taxon>
        <taxon>Kineosporiales</taxon>
        <taxon>Kineosporiaceae</taxon>
        <taxon>Kineococcus</taxon>
    </lineage>
</organism>
<keyword evidence="1" id="KW-0328">Glycosyltransferase</keyword>
<dbReference type="InterPro" id="IPR007657">
    <property type="entry name" value="Glycosyltransferase_61"/>
</dbReference>
<dbReference type="HOGENOM" id="CLU_753896_0_0_11"/>
<dbReference type="Proteomes" id="UP000001116">
    <property type="component" value="Chromosome"/>
</dbReference>
<dbReference type="STRING" id="266940.Krad_3662"/>
<dbReference type="PANTHER" id="PTHR20961">
    <property type="entry name" value="GLYCOSYLTRANSFERASE"/>
    <property type="match status" value="1"/>
</dbReference>
<reference evidence="6" key="1">
    <citation type="journal article" date="2008" name="PLoS ONE">
        <title>Survival in nuclear waste, extreme resistance, and potential applications gleaned from the genome sequence of Kineococcus radiotolerans SRS30216.</title>
        <authorList>
            <person name="Bagwell C.E."/>
            <person name="Bhat S."/>
            <person name="Hawkins G.M."/>
            <person name="Smith B.W."/>
            <person name="Biswas T."/>
            <person name="Hoover T.R."/>
            <person name="Saunders E."/>
            <person name="Han C.S."/>
            <person name="Tsodikov O.V."/>
            <person name="Shimkets L.J."/>
        </authorList>
    </citation>
    <scope>NUCLEOTIDE SEQUENCE [LARGE SCALE GENOMIC DNA]</scope>
    <source>
        <strain evidence="6">ATCC BAA-149 / DSM 14245 / SRS30216</strain>
    </source>
</reference>
<proteinExistence type="predicted"/>
<gene>
    <name evidence="5" type="ordered locus">Krad_3662</name>
</gene>
<dbReference type="EMBL" id="CP000750">
    <property type="protein sequence ID" value="ABS05125.1"/>
    <property type="molecule type" value="Genomic_DNA"/>
</dbReference>
<keyword evidence="2" id="KW-0808">Transferase</keyword>
<evidence type="ECO:0000256" key="3">
    <source>
        <dbReference type="ARBA" id="ARBA00023180"/>
    </source>
</evidence>
<feature type="domain" description="Glycosyltransferase 61 catalytic" evidence="4">
    <location>
        <begin position="147"/>
        <end position="319"/>
    </location>
</feature>
<evidence type="ECO:0000256" key="1">
    <source>
        <dbReference type="ARBA" id="ARBA00022676"/>
    </source>
</evidence>
<dbReference type="Pfam" id="PF04577">
    <property type="entry name" value="Glyco_transf_61"/>
    <property type="match status" value="1"/>
</dbReference>
<evidence type="ECO:0000259" key="4">
    <source>
        <dbReference type="Pfam" id="PF04577"/>
    </source>
</evidence>
<dbReference type="eggNOG" id="COG4421">
    <property type="taxonomic scope" value="Bacteria"/>
</dbReference>
<dbReference type="KEGG" id="kra:Krad_3662"/>
<name>A6WE86_KINRD</name>
<sequence length="381" mass="42140">MRRGADHHGRRVRKALAHVRRAPVPLVGSLDLAAAGRAARVEVQPGQDVRMERPAALSPADWRAFRHRDVSTLPPQFVLDVPDALVLGRNGWVAVEDGGARRVVSDLWQEVGLETGDMVQPGLLATRPDERLPGTTVSLLLPWMPNYYHWTLQSVPRFDMVAGVLDPASVDQWLVPPQSSPFVREWLDLLGIPQDRRVEVEPSGRVLSLERLVVASVPARNRYVPPHVLDSVRARLDLRRRDDLPRRIFLDRPATDKRRLLNRDRVLTAVRSGGFEVVEAGALSVADQAALFASADVVAGVLGAGLTNLVYCYPGTTVVEILPRNLMFPAYYKLCAAAGLDHRLVTGREPRLIGPLRFPDTEADVLVDVATLEQTLQDVLT</sequence>
<protein>
    <submittedName>
        <fullName evidence="5">Capsular polysaccharide biosynthesis protein-like</fullName>
    </submittedName>
</protein>
<keyword evidence="6" id="KW-1185">Reference proteome</keyword>
<evidence type="ECO:0000313" key="5">
    <source>
        <dbReference type="EMBL" id="ABS05125.1"/>
    </source>
</evidence>
<accession>A6WE86</accession>
<evidence type="ECO:0000313" key="6">
    <source>
        <dbReference type="Proteomes" id="UP000001116"/>
    </source>
</evidence>
<dbReference type="AlphaFoldDB" id="A6WE86"/>
<keyword evidence="3" id="KW-0325">Glycoprotein</keyword>
<dbReference type="GO" id="GO:0016757">
    <property type="term" value="F:glycosyltransferase activity"/>
    <property type="evidence" value="ECO:0007669"/>
    <property type="project" value="UniProtKB-KW"/>
</dbReference>
<dbReference type="InterPro" id="IPR049625">
    <property type="entry name" value="Glyco_transf_61_cat"/>
</dbReference>
<evidence type="ECO:0000256" key="2">
    <source>
        <dbReference type="ARBA" id="ARBA00022679"/>
    </source>
</evidence>